<dbReference type="UniPathway" id="UPA00241"/>
<evidence type="ECO:0000313" key="7">
    <source>
        <dbReference type="Proteomes" id="UP000186940"/>
    </source>
</evidence>
<feature type="binding site" evidence="3">
    <location>
        <position position="299"/>
    </location>
    <ligand>
        <name>CTP</name>
        <dbReference type="ChEBI" id="CHEBI:37563"/>
    </ligand>
</feature>
<gene>
    <name evidence="3" type="primary">coaBC</name>
    <name evidence="6" type="ORF">SCAL_001280</name>
</gene>
<comment type="similarity">
    <text evidence="3">In the C-terminal section; belongs to the PPC synthetase family.</text>
</comment>
<comment type="cofactor">
    <cofactor evidence="3">
        <name>FMN</name>
        <dbReference type="ChEBI" id="CHEBI:58210"/>
    </cofactor>
    <text evidence="3">Binds 1 FMN per subunit.</text>
</comment>
<organism evidence="6 7">
    <name type="scientific">Candidatus Syntropharchaeum caldarium</name>
    <dbReference type="NCBI Taxonomy" id="1838285"/>
    <lineage>
        <taxon>Archaea</taxon>
        <taxon>Methanobacteriati</taxon>
        <taxon>Methanobacteriota</taxon>
        <taxon>Stenosarchaea group</taxon>
        <taxon>Methanomicrobia</taxon>
        <taxon>Methanosarcinales</taxon>
        <taxon>ANME-2 cluster</taxon>
        <taxon>Candidatus Syntropharchaeum</taxon>
    </lineage>
</organism>
<comment type="catalytic activity">
    <reaction evidence="3">
        <text>N-[(R)-4-phosphopantothenoyl]-L-cysteine + H(+) = (R)-4'-phosphopantetheine + CO2</text>
        <dbReference type="Rhea" id="RHEA:16793"/>
        <dbReference type="ChEBI" id="CHEBI:15378"/>
        <dbReference type="ChEBI" id="CHEBI:16526"/>
        <dbReference type="ChEBI" id="CHEBI:59458"/>
        <dbReference type="ChEBI" id="CHEBI:61723"/>
        <dbReference type="EC" id="4.1.1.36"/>
    </reaction>
</comment>
<keyword evidence="2 3" id="KW-0456">Lyase</keyword>
<dbReference type="Pfam" id="PF02441">
    <property type="entry name" value="Flavoprotein"/>
    <property type="match status" value="1"/>
</dbReference>
<dbReference type="EMBL" id="LYOS01000004">
    <property type="protein sequence ID" value="OFV67362.1"/>
    <property type="molecule type" value="Genomic_DNA"/>
</dbReference>
<keyword evidence="1 3" id="KW-0210">Decarboxylase</keyword>
<evidence type="ECO:0000259" key="5">
    <source>
        <dbReference type="Pfam" id="PF04127"/>
    </source>
</evidence>
<feature type="binding site" evidence="3">
    <location>
        <position position="351"/>
    </location>
    <ligand>
        <name>CTP</name>
        <dbReference type="ChEBI" id="CHEBI:37563"/>
    </ligand>
</feature>
<name>A0A1F2P8N9_9EURY</name>
<keyword evidence="3 6" id="KW-0436">Ligase</keyword>
<dbReference type="InterPro" id="IPR003382">
    <property type="entry name" value="Flavoprotein"/>
</dbReference>
<evidence type="ECO:0000259" key="4">
    <source>
        <dbReference type="Pfam" id="PF02441"/>
    </source>
</evidence>
<evidence type="ECO:0000256" key="3">
    <source>
        <dbReference type="HAMAP-Rule" id="MF_02225"/>
    </source>
</evidence>
<dbReference type="GO" id="GO:0046872">
    <property type="term" value="F:metal ion binding"/>
    <property type="evidence" value="ECO:0007669"/>
    <property type="project" value="UniProtKB-KW"/>
</dbReference>
<proteinExistence type="inferred from homology"/>
<dbReference type="GO" id="GO:0015937">
    <property type="term" value="P:coenzyme A biosynthetic process"/>
    <property type="evidence" value="ECO:0007669"/>
    <property type="project" value="UniProtKB-UniRule"/>
</dbReference>
<dbReference type="EC" id="4.1.1.36" evidence="3"/>
<evidence type="ECO:0000256" key="2">
    <source>
        <dbReference type="ARBA" id="ARBA00023239"/>
    </source>
</evidence>
<dbReference type="GO" id="GO:0004633">
    <property type="term" value="F:phosphopantothenoylcysteine decarboxylase activity"/>
    <property type="evidence" value="ECO:0007669"/>
    <property type="project" value="UniProtKB-UniRule"/>
</dbReference>
<accession>A0A1F2P8N9</accession>
<dbReference type="PANTHER" id="PTHR14359:SF6">
    <property type="entry name" value="PHOSPHOPANTOTHENOYLCYSTEINE DECARBOXYLASE"/>
    <property type="match status" value="1"/>
</dbReference>
<keyword evidence="7" id="KW-1185">Reference proteome</keyword>
<dbReference type="PANTHER" id="PTHR14359">
    <property type="entry name" value="HOMO-OLIGOMERIC FLAVIN CONTAINING CYS DECARBOXYLASE FAMILY"/>
    <property type="match status" value="1"/>
</dbReference>
<sequence length="424" mass="46007">MDNSRGPHPTLRIKGSKSHSLLGKKIVLAVTGSIASIKTVELARELIRYGADVYAVMSPAAMEIIHPYTLHYATGHEVITKLMGKIEHVEFLGMEGSADLFLVAPCTANTLGKIACAIGDTAVTTFAITAFGSNIPILLVPSMHETMYNHPVLKEHVEKLRDLGVTIVGPRFEEGKAKFAEIKDIVLAVEHTLSEKSLAGKRVLITSGATAESIDPIRIITNRSSGKTGVELAKECFRQGADVTIIHNNVLDVIGINEIQVESAAEMTEACLKELEKGYDILISAAAITDYTCEPSSMKIPSRCEELSIILKPTAKLIDEVRSKFQDLFIVGFKAETNVTVEELIDRAKQKMKESRIEMIVANDVGKVGMGTDDNEVRIISSGRVKYAKGPKKVIAEAIVKELSRVLEKEAARGNARRGDGGTT</sequence>
<dbReference type="Pfam" id="PF04127">
    <property type="entry name" value="DFP"/>
    <property type="match status" value="1"/>
</dbReference>
<feature type="domain" description="Flavoprotein" evidence="4">
    <location>
        <begin position="24"/>
        <end position="189"/>
    </location>
</feature>
<dbReference type="SUPFAM" id="SSF52507">
    <property type="entry name" value="Homo-oligomeric flavin-containing Cys decarboxylases, HFCD"/>
    <property type="match status" value="1"/>
</dbReference>
<dbReference type="Proteomes" id="UP000186940">
    <property type="component" value="Unassembled WGS sequence"/>
</dbReference>
<feature type="domain" description="DNA/pantothenate metabolism flavoprotein C-terminal" evidence="5">
    <location>
        <begin position="198"/>
        <end position="404"/>
    </location>
</feature>
<dbReference type="GO" id="GO:0071513">
    <property type="term" value="C:phosphopantothenoylcysteine decarboxylase complex"/>
    <property type="evidence" value="ECO:0007669"/>
    <property type="project" value="TreeGrafter"/>
</dbReference>
<dbReference type="InterPro" id="IPR036551">
    <property type="entry name" value="Flavin_trans-like"/>
</dbReference>
<keyword evidence="3" id="KW-0479">Metal-binding</keyword>
<dbReference type="EC" id="6.3.2.5" evidence="3"/>
<evidence type="ECO:0000313" key="6">
    <source>
        <dbReference type="EMBL" id="OFV67362.1"/>
    </source>
</evidence>
<keyword evidence="3" id="KW-0511">Multifunctional enzyme</keyword>
<protein>
    <recommendedName>
        <fullName evidence="3">Coenzyme A biosynthesis bifunctional protein CoaBC</fullName>
    </recommendedName>
    <alternativeName>
        <fullName evidence="3">DNA/pantothenate metabolism flavoprotein</fullName>
    </alternativeName>
    <alternativeName>
        <fullName evidence="3">Phosphopantothenoylcysteine synthetase/decarboxylase</fullName>
        <shortName evidence="3">PPCS-PPCDC</shortName>
    </alternativeName>
    <domain>
        <recommendedName>
            <fullName evidence="3">Phosphopantothenoylcysteine decarboxylase</fullName>
            <shortName evidence="3">PPC decarboxylase</shortName>
            <shortName evidence="3">PPC-DC</shortName>
            <ecNumber evidence="3">4.1.1.36</ecNumber>
        </recommendedName>
        <alternativeName>
            <fullName evidence="3">CoaC</fullName>
        </alternativeName>
    </domain>
    <domain>
        <recommendedName>
            <fullName evidence="3">Phosphopantothenate--cysteine ligase</fullName>
            <ecNumber evidence="3">6.3.2.5</ecNumber>
        </recommendedName>
        <alternativeName>
            <fullName evidence="3">CoaB</fullName>
        </alternativeName>
        <alternativeName>
            <fullName evidence="3">Phosphopantothenoylcysteine synthetase</fullName>
            <shortName evidence="3">PPC synthetase</shortName>
            <shortName evidence="3">PPC-S</shortName>
        </alternativeName>
    </domain>
</protein>
<dbReference type="InterPro" id="IPR035929">
    <property type="entry name" value="CoaB-like_sf"/>
</dbReference>
<comment type="catalytic activity">
    <reaction evidence="3">
        <text>(R)-4'-phosphopantothenate + L-cysteine + CTP = N-[(R)-4-phosphopantothenoyl]-L-cysteine + CMP + diphosphate + H(+)</text>
        <dbReference type="Rhea" id="RHEA:19397"/>
        <dbReference type="ChEBI" id="CHEBI:10986"/>
        <dbReference type="ChEBI" id="CHEBI:15378"/>
        <dbReference type="ChEBI" id="CHEBI:33019"/>
        <dbReference type="ChEBI" id="CHEBI:35235"/>
        <dbReference type="ChEBI" id="CHEBI:37563"/>
        <dbReference type="ChEBI" id="CHEBI:59458"/>
        <dbReference type="ChEBI" id="CHEBI:60377"/>
        <dbReference type="EC" id="6.3.2.5"/>
    </reaction>
</comment>
<dbReference type="HAMAP" id="MF_02225">
    <property type="entry name" value="CoaBC"/>
    <property type="match status" value="1"/>
</dbReference>
<keyword evidence="3" id="KW-0285">Flavoprotein</keyword>
<comment type="cofactor">
    <cofactor evidence="3">
        <name>Mg(2+)</name>
        <dbReference type="ChEBI" id="CHEBI:18420"/>
    </cofactor>
</comment>
<feature type="region of interest" description="Phosphopantothenoylcysteine decarboxylase" evidence="3">
    <location>
        <begin position="1"/>
        <end position="202"/>
    </location>
</feature>
<dbReference type="GO" id="GO:0004632">
    <property type="term" value="F:phosphopantothenate--cysteine ligase activity"/>
    <property type="evidence" value="ECO:0007669"/>
    <property type="project" value="UniProtKB-UniRule"/>
</dbReference>
<comment type="similarity">
    <text evidence="3">In the N-terminal section; belongs to the HFCD (homo-oligomeric flavin containing Cys decarboxylase) superfamily.</text>
</comment>
<feature type="region of interest" description="Phosphopantothenate--cysteine ligase" evidence="3">
    <location>
        <begin position="203"/>
        <end position="424"/>
    </location>
</feature>
<comment type="caution">
    <text evidence="6">The sequence shown here is derived from an EMBL/GenBank/DDBJ whole genome shotgun (WGS) entry which is preliminary data.</text>
</comment>
<comment type="pathway">
    <text evidence="3">Cofactor biosynthesis; coenzyme A biosynthesis.</text>
</comment>
<feature type="binding site" evidence="3">
    <location>
        <position position="290"/>
    </location>
    <ligand>
        <name>CTP</name>
        <dbReference type="ChEBI" id="CHEBI:37563"/>
    </ligand>
</feature>
<dbReference type="InterPro" id="IPR007085">
    <property type="entry name" value="DNA/pantothenate-metab_flavo_C"/>
</dbReference>
<dbReference type="GO" id="GO:0010181">
    <property type="term" value="F:FMN binding"/>
    <property type="evidence" value="ECO:0007669"/>
    <property type="project" value="UniProtKB-UniRule"/>
</dbReference>
<comment type="function">
    <text evidence="3">Catalyzes two sequential steps in the biosynthesis of coenzyme A. In the first step cysteine is conjugated to 4'-phosphopantothenate to form 4-phosphopantothenoylcysteine. In the second step the latter compound is decarboxylated to form 4'-phosphopantotheine.</text>
</comment>
<dbReference type="Gene3D" id="3.40.50.10300">
    <property type="entry name" value="CoaB-like"/>
    <property type="match status" value="1"/>
</dbReference>
<dbReference type="STRING" id="1838285.SCAL_001280"/>
<dbReference type="InterPro" id="IPR005252">
    <property type="entry name" value="CoaBC"/>
</dbReference>
<comment type="caution">
    <text evidence="3">Lacks conserved residue(s) required for the propagation of feature annotation.</text>
</comment>
<feature type="binding site" evidence="3">
    <location>
        <position position="333"/>
    </location>
    <ligand>
        <name>CTP</name>
        <dbReference type="ChEBI" id="CHEBI:37563"/>
    </ligand>
</feature>
<dbReference type="PATRIC" id="fig|1838285.3.peg.1301"/>
<keyword evidence="3" id="KW-0460">Magnesium</keyword>
<dbReference type="Gene3D" id="3.40.50.1950">
    <property type="entry name" value="Flavin prenyltransferase-like"/>
    <property type="match status" value="1"/>
</dbReference>
<dbReference type="GO" id="GO:0015941">
    <property type="term" value="P:pantothenate catabolic process"/>
    <property type="evidence" value="ECO:0007669"/>
    <property type="project" value="InterPro"/>
</dbReference>
<reference evidence="6" key="1">
    <citation type="submission" date="2016-05" db="EMBL/GenBank/DDBJ databases">
        <title>Microbial consortia oxidize butane by reversing methanogenesis.</title>
        <authorList>
            <person name="Laso-Perez R."/>
            <person name="Richter M."/>
            <person name="Wegener G."/>
            <person name="Musat F."/>
        </authorList>
    </citation>
    <scope>NUCLEOTIDE SEQUENCE [LARGE SCALE GENOMIC DNA]</scope>
    <source>
        <strain evidence="6">BOX2</strain>
    </source>
</reference>
<dbReference type="AlphaFoldDB" id="A0A1F2P8N9"/>
<dbReference type="SUPFAM" id="SSF102645">
    <property type="entry name" value="CoaB-like"/>
    <property type="match status" value="1"/>
</dbReference>
<dbReference type="NCBIfam" id="TIGR00521">
    <property type="entry name" value="coaBC_dfp"/>
    <property type="match status" value="1"/>
</dbReference>
<evidence type="ECO:0000256" key="1">
    <source>
        <dbReference type="ARBA" id="ARBA00022793"/>
    </source>
</evidence>
<keyword evidence="3" id="KW-0288">FMN</keyword>